<evidence type="ECO:0000256" key="1">
    <source>
        <dbReference type="SAM" id="MobiDB-lite"/>
    </source>
</evidence>
<dbReference type="Proteomes" id="UP000815677">
    <property type="component" value="Unassembled WGS sequence"/>
</dbReference>
<keyword evidence="3" id="KW-1185">Reference proteome</keyword>
<name>A0ABQ0L0P2_MYCCL</name>
<gene>
    <name evidence="2" type="ORF">MCHLO_02071</name>
</gene>
<evidence type="ECO:0000313" key="2">
    <source>
        <dbReference type="EMBL" id="GAT44445.1"/>
    </source>
</evidence>
<evidence type="ECO:0000313" key="3">
    <source>
        <dbReference type="Proteomes" id="UP000815677"/>
    </source>
</evidence>
<feature type="compositionally biased region" description="Basic and acidic residues" evidence="1">
    <location>
        <begin position="97"/>
        <end position="109"/>
    </location>
</feature>
<feature type="compositionally biased region" description="Polar residues" evidence="1">
    <location>
        <begin position="15"/>
        <end position="38"/>
    </location>
</feature>
<organism evidence="2 3">
    <name type="scientific">Mycena chlorophos</name>
    <name type="common">Agaric fungus</name>
    <name type="synonym">Agaricus chlorophos</name>
    <dbReference type="NCBI Taxonomy" id="658473"/>
    <lineage>
        <taxon>Eukaryota</taxon>
        <taxon>Fungi</taxon>
        <taxon>Dikarya</taxon>
        <taxon>Basidiomycota</taxon>
        <taxon>Agaricomycotina</taxon>
        <taxon>Agaricomycetes</taxon>
        <taxon>Agaricomycetidae</taxon>
        <taxon>Agaricales</taxon>
        <taxon>Marasmiineae</taxon>
        <taxon>Mycenaceae</taxon>
        <taxon>Mycena</taxon>
    </lineage>
</organism>
<protein>
    <submittedName>
        <fullName evidence="2">Uncharacterized protein</fullName>
    </submittedName>
</protein>
<dbReference type="EMBL" id="DF839727">
    <property type="protein sequence ID" value="GAT44445.1"/>
    <property type="molecule type" value="Genomic_DNA"/>
</dbReference>
<accession>A0ABQ0L0P2</accession>
<proteinExistence type="predicted"/>
<sequence>MVARLSRQLFSNITSDGSKIDFTSDSDTQEYSPRSSPTPAARASLRGAVASDGMHTQPTAMDSEQRATIFMHDEPRTPDISQRDPFSGASRVDSPIPDDHSGSDGDHELSPSPVRRPRMPVPRGILPKIAPYDMLHLPHEYVRELGRERAQQTISCQYIEIHNIYFLQVQFRLGGYIASAYKDSISPRGILRTWNPASVTAEPWWVQLHTGPAVPRVVKRDYVIGRVALMSKIFANAAIVGLGAVVHVTQTDVGLQARELTLWAQKFHTNPHGLPDASVRPKGKGLWGIRPL</sequence>
<feature type="region of interest" description="Disordered" evidence="1">
    <location>
        <begin position="15"/>
        <end position="47"/>
    </location>
</feature>
<reference evidence="2" key="1">
    <citation type="submission" date="2014-09" db="EMBL/GenBank/DDBJ databases">
        <title>Genome sequence of the luminous mushroom Mycena chlorophos for searching fungal bioluminescence genes.</title>
        <authorList>
            <person name="Tanaka Y."/>
            <person name="Kasuga D."/>
            <person name="Oba Y."/>
            <person name="Hase S."/>
            <person name="Sato K."/>
            <person name="Oba Y."/>
            <person name="Sakakibara Y."/>
        </authorList>
    </citation>
    <scope>NUCLEOTIDE SEQUENCE</scope>
</reference>
<feature type="region of interest" description="Disordered" evidence="1">
    <location>
        <begin position="73"/>
        <end position="122"/>
    </location>
</feature>